<dbReference type="AlphaFoldDB" id="A0A7J7E9G5"/>
<evidence type="ECO:0000313" key="2">
    <source>
        <dbReference type="EMBL" id="KAF5912323.1"/>
    </source>
</evidence>
<accession>A0A7J7E9G5</accession>
<evidence type="ECO:0000256" key="1">
    <source>
        <dbReference type="SAM" id="MobiDB-lite"/>
    </source>
</evidence>
<proteinExistence type="predicted"/>
<organism evidence="2 3">
    <name type="scientific">Diceros bicornis minor</name>
    <name type="common">South-central black rhinoceros</name>
    <dbReference type="NCBI Taxonomy" id="77932"/>
    <lineage>
        <taxon>Eukaryota</taxon>
        <taxon>Metazoa</taxon>
        <taxon>Chordata</taxon>
        <taxon>Craniata</taxon>
        <taxon>Vertebrata</taxon>
        <taxon>Euteleostomi</taxon>
        <taxon>Mammalia</taxon>
        <taxon>Eutheria</taxon>
        <taxon>Laurasiatheria</taxon>
        <taxon>Perissodactyla</taxon>
        <taxon>Rhinocerotidae</taxon>
        <taxon>Diceros</taxon>
    </lineage>
</organism>
<dbReference type="EMBL" id="JACDTQ010003834">
    <property type="protein sequence ID" value="KAF5912323.1"/>
    <property type="molecule type" value="Genomic_DNA"/>
</dbReference>
<protein>
    <submittedName>
        <fullName evidence="2">Uncharacterized protein</fullName>
    </submittedName>
</protein>
<keyword evidence="3" id="KW-1185">Reference proteome</keyword>
<dbReference type="Proteomes" id="UP000551758">
    <property type="component" value="Unassembled WGS sequence"/>
</dbReference>
<name>A0A7J7E9G5_DICBM</name>
<feature type="compositionally biased region" description="Low complexity" evidence="1">
    <location>
        <begin position="56"/>
        <end position="73"/>
    </location>
</feature>
<evidence type="ECO:0000313" key="3">
    <source>
        <dbReference type="Proteomes" id="UP000551758"/>
    </source>
</evidence>
<sequence>MQQHECTMNCKAYCGEVYSVEFSYDENTVSSIGDNGKIEPCYEDSPGNMRRLSHTGAQSSDLGQGSLLLGEKH</sequence>
<reference evidence="2 3" key="1">
    <citation type="journal article" date="2020" name="Mol. Biol. Evol.">
        <title>Interspecific Gene Flow and the Evolution of Specialization in Black and White Rhinoceros.</title>
        <authorList>
            <person name="Moodley Y."/>
            <person name="Westbury M.V."/>
            <person name="Russo I.M."/>
            <person name="Gopalakrishnan S."/>
            <person name="Rakotoarivelo A."/>
            <person name="Olsen R.A."/>
            <person name="Prost S."/>
            <person name="Tunstall T."/>
            <person name="Ryder O.A."/>
            <person name="Dalen L."/>
            <person name="Bruford M.W."/>
        </authorList>
    </citation>
    <scope>NUCLEOTIDE SEQUENCE [LARGE SCALE GENOMIC DNA]</scope>
    <source>
        <strain evidence="2">SBR-YM</strain>
        <tissue evidence="2">Skin</tissue>
    </source>
</reference>
<gene>
    <name evidence="2" type="ORF">HPG69_019390</name>
</gene>
<comment type="caution">
    <text evidence="2">The sequence shown here is derived from an EMBL/GenBank/DDBJ whole genome shotgun (WGS) entry which is preliminary data.</text>
</comment>
<feature type="region of interest" description="Disordered" evidence="1">
    <location>
        <begin position="32"/>
        <end position="73"/>
    </location>
</feature>